<feature type="domain" description="Bifunctional inhibitor/plant lipid transfer protein/seed storage helical" evidence="4">
    <location>
        <begin position="58"/>
        <end position="139"/>
    </location>
</feature>
<evidence type="ECO:0000256" key="2">
    <source>
        <dbReference type="SAM" id="MobiDB-lite"/>
    </source>
</evidence>
<dbReference type="InterPro" id="IPR016140">
    <property type="entry name" value="Bifunc_inhib/LTP/seed_store"/>
</dbReference>
<dbReference type="Pfam" id="PF14547">
    <property type="entry name" value="Hydrophob_seed"/>
    <property type="match status" value="1"/>
</dbReference>
<dbReference type="SUPFAM" id="SSF47699">
    <property type="entry name" value="Bifunctional inhibitor/lipid-transfer protein/seed storage 2S albumin"/>
    <property type="match status" value="1"/>
</dbReference>
<evidence type="ECO:0000256" key="1">
    <source>
        <dbReference type="ARBA" id="ARBA00022729"/>
    </source>
</evidence>
<dbReference type="FunFam" id="1.10.110.10:FF:000003">
    <property type="entry name" value="pEARLI1-like lipid transfer protein 1"/>
    <property type="match status" value="1"/>
</dbReference>
<reference evidence="5" key="1">
    <citation type="journal article" date="2011" name="PLoS ONE">
        <title>A deep insight into the sialotranscriptome of the gulf coast tick, Amblyomma maculatum.</title>
        <authorList>
            <person name="Karim S."/>
            <person name="Singh P."/>
            <person name="Ribeiro J.M."/>
        </authorList>
    </citation>
    <scope>NUCLEOTIDE SEQUENCE</scope>
    <source>
        <tissue evidence="5">Salivary gland</tissue>
    </source>
</reference>
<dbReference type="InterPro" id="IPR027923">
    <property type="entry name" value="Hydrophob_seed_dom"/>
</dbReference>
<feature type="region of interest" description="Disordered" evidence="2">
    <location>
        <begin position="30"/>
        <end position="57"/>
    </location>
</feature>
<feature type="chain" id="PRO_5003447024" description="Bifunctional inhibitor/plant lipid transfer protein/seed storage helical domain-containing protein" evidence="3">
    <location>
        <begin position="26"/>
        <end position="140"/>
    </location>
</feature>
<dbReference type="InterPro" id="IPR051636">
    <property type="entry name" value="Plant_LTP/defense-related"/>
</dbReference>
<evidence type="ECO:0000313" key="5">
    <source>
        <dbReference type="EMBL" id="AEO34202.1"/>
    </source>
</evidence>
<dbReference type="EMBL" id="JO842585">
    <property type="protein sequence ID" value="AEO34202.1"/>
    <property type="molecule type" value="mRNA"/>
</dbReference>
<evidence type="ECO:0000256" key="3">
    <source>
        <dbReference type="SAM" id="SignalP"/>
    </source>
</evidence>
<dbReference type="InterPro" id="IPR036312">
    <property type="entry name" value="Bifun_inhib/LTP/seed_sf"/>
</dbReference>
<protein>
    <recommendedName>
        <fullName evidence="4">Bifunctional inhibitor/plant lipid transfer protein/seed storage helical domain-containing protein</fullName>
    </recommendedName>
</protein>
<dbReference type="Gene3D" id="1.10.110.10">
    <property type="entry name" value="Plant lipid-transfer and hydrophobic proteins"/>
    <property type="match status" value="1"/>
</dbReference>
<sequence>MAASKTTSTLALFLTLNLLFFVLTASTTCPPTPKPKPKPKPKPNPKPSPNPSPSTGKCPVDTLKLGVCADLLGLINLNIGAVPKTPCCSLIGNLADLEAAVCLCTVIKASVLGINLNVPVNLSLLLNYCGKSVPSGFQCA</sequence>
<dbReference type="AlphaFoldDB" id="G3ML34"/>
<feature type="signal peptide" evidence="3">
    <location>
        <begin position="1"/>
        <end position="25"/>
    </location>
</feature>
<name>G3ML34_AMBMU</name>
<keyword evidence="1 3" id="KW-0732">Signal</keyword>
<dbReference type="PANTHER" id="PTHR31731">
    <property type="match status" value="1"/>
</dbReference>
<proteinExistence type="evidence at transcript level"/>
<dbReference type="CDD" id="cd01958">
    <property type="entry name" value="HPS_like"/>
    <property type="match status" value="1"/>
</dbReference>
<accession>G3ML34</accession>
<dbReference type="SMART" id="SM00499">
    <property type="entry name" value="AAI"/>
    <property type="match status" value="1"/>
</dbReference>
<organism evidence="5">
    <name type="scientific">Amblyomma maculatum</name>
    <name type="common">Gulf Coast tick</name>
    <dbReference type="NCBI Taxonomy" id="34609"/>
    <lineage>
        <taxon>Eukaryota</taxon>
        <taxon>Metazoa</taxon>
        <taxon>Ecdysozoa</taxon>
        <taxon>Arthropoda</taxon>
        <taxon>Chelicerata</taxon>
        <taxon>Arachnida</taxon>
        <taxon>Acari</taxon>
        <taxon>Parasitiformes</taxon>
        <taxon>Ixodida</taxon>
        <taxon>Ixodoidea</taxon>
        <taxon>Ixodidae</taxon>
        <taxon>Amblyomminae</taxon>
        <taxon>Amblyomma</taxon>
    </lineage>
</organism>
<evidence type="ECO:0000259" key="4">
    <source>
        <dbReference type="SMART" id="SM00499"/>
    </source>
</evidence>